<dbReference type="STRING" id="1314781.A0A165PTT8"/>
<dbReference type="Proteomes" id="UP000077266">
    <property type="component" value="Unassembled WGS sequence"/>
</dbReference>
<dbReference type="InterPro" id="IPR036610">
    <property type="entry name" value="PEBP-like_sf"/>
</dbReference>
<feature type="chain" id="PRO_5007864442" evidence="1">
    <location>
        <begin position="17"/>
        <end position="269"/>
    </location>
</feature>
<proteinExistence type="predicted"/>
<name>A0A165PTT8_EXIGL</name>
<dbReference type="InterPro" id="IPR008914">
    <property type="entry name" value="PEBP"/>
</dbReference>
<dbReference type="PANTHER" id="PTHR11362">
    <property type="entry name" value="PHOSPHATIDYLETHANOLAMINE-BINDING PROTEIN"/>
    <property type="match status" value="1"/>
</dbReference>
<dbReference type="PANTHER" id="PTHR11362:SF82">
    <property type="entry name" value="PHOSPHATIDYLETHANOLAMINE-BINDING PROTEIN 4"/>
    <property type="match status" value="1"/>
</dbReference>
<evidence type="ECO:0000313" key="2">
    <source>
        <dbReference type="EMBL" id="KZW02658.1"/>
    </source>
</evidence>
<dbReference type="InParanoid" id="A0A165PTT8"/>
<gene>
    <name evidence="2" type="ORF">EXIGLDRAFT_732906</name>
</gene>
<dbReference type="CDD" id="cd00866">
    <property type="entry name" value="PEBP_euk"/>
    <property type="match status" value="1"/>
</dbReference>
<dbReference type="InterPro" id="IPR035810">
    <property type="entry name" value="PEBP_euk"/>
</dbReference>
<evidence type="ECO:0000313" key="3">
    <source>
        <dbReference type="Proteomes" id="UP000077266"/>
    </source>
</evidence>
<organism evidence="2 3">
    <name type="scientific">Exidia glandulosa HHB12029</name>
    <dbReference type="NCBI Taxonomy" id="1314781"/>
    <lineage>
        <taxon>Eukaryota</taxon>
        <taxon>Fungi</taxon>
        <taxon>Dikarya</taxon>
        <taxon>Basidiomycota</taxon>
        <taxon>Agaricomycotina</taxon>
        <taxon>Agaricomycetes</taxon>
        <taxon>Auriculariales</taxon>
        <taxon>Exidiaceae</taxon>
        <taxon>Exidia</taxon>
    </lineage>
</organism>
<keyword evidence="1" id="KW-0732">Signal</keyword>
<keyword evidence="3" id="KW-1185">Reference proteome</keyword>
<dbReference type="Pfam" id="PF01161">
    <property type="entry name" value="PBP"/>
    <property type="match status" value="1"/>
</dbReference>
<dbReference type="EMBL" id="KV425887">
    <property type="protein sequence ID" value="KZW02658.1"/>
    <property type="molecule type" value="Genomic_DNA"/>
</dbReference>
<dbReference type="Gene3D" id="3.90.280.10">
    <property type="entry name" value="PEBP-like"/>
    <property type="match status" value="1"/>
</dbReference>
<sequence length="269" mass="28561">MFSLLALTLLASLVFAAPAALPDTSVDVVRNAFSNAKIVPDVVPSFNPRIPLQVKFPQDDGTFISVQAGVQLTVNQTKNRPVFDVLPNIFSAEQITHSAFTVVMVDPDAPTPQNRNLSQIRHLVAPDFTSATPDADGHFQLTNQTAALADYFPPGPPPGSPAHRYTILLYLQDKPGAVKAPADFKPNDATVLDNLVLFNATKFADDVGGLTLIAGTFFLVAPDDVPIEGSGANAGNSTNGVPPSECSDPRAGCIRVPLLKVFICPPVHK</sequence>
<dbReference type="OrthoDB" id="275748at2759"/>
<evidence type="ECO:0000256" key="1">
    <source>
        <dbReference type="SAM" id="SignalP"/>
    </source>
</evidence>
<accession>A0A165PTT8</accession>
<feature type="signal peptide" evidence="1">
    <location>
        <begin position="1"/>
        <end position="16"/>
    </location>
</feature>
<dbReference type="SUPFAM" id="SSF49777">
    <property type="entry name" value="PEBP-like"/>
    <property type="match status" value="1"/>
</dbReference>
<reference evidence="2 3" key="1">
    <citation type="journal article" date="2016" name="Mol. Biol. Evol.">
        <title>Comparative Genomics of Early-Diverging Mushroom-Forming Fungi Provides Insights into the Origins of Lignocellulose Decay Capabilities.</title>
        <authorList>
            <person name="Nagy L.G."/>
            <person name="Riley R."/>
            <person name="Tritt A."/>
            <person name="Adam C."/>
            <person name="Daum C."/>
            <person name="Floudas D."/>
            <person name="Sun H."/>
            <person name="Yadav J.S."/>
            <person name="Pangilinan J."/>
            <person name="Larsson K.H."/>
            <person name="Matsuura K."/>
            <person name="Barry K."/>
            <person name="Labutti K."/>
            <person name="Kuo R."/>
            <person name="Ohm R.A."/>
            <person name="Bhattacharya S.S."/>
            <person name="Shirouzu T."/>
            <person name="Yoshinaga Y."/>
            <person name="Martin F.M."/>
            <person name="Grigoriev I.V."/>
            <person name="Hibbett D.S."/>
        </authorList>
    </citation>
    <scope>NUCLEOTIDE SEQUENCE [LARGE SCALE GENOMIC DNA]</scope>
    <source>
        <strain evidence="2 3">HHB12029</strain>
    </source>
</reference>
<protein>
    <submittedName>
        <fullName evidence="2">PEBP-like protein</fullName>
    </submittedName>
</protein>
<dbReference type="AlphaFoldDB" id="A0A165PTT8"/>